<feature type="region of interest" description="Disordered" evidence="1">
    <location>
        <begin position="1"/>
        <end position="95"/>
    </location>
</feature>
<evidence type="ECO:0000256" key="1">
    <source>
        <dbReference type="SAM" id="MobiDB-lite"/>
    </source>
</evidence>
<evidence type="ECO:0000313" key="2">
    <source>
        <dbReference type="EMBL" id="CCX30102.1"/>
    </source>
</evidence>
<proteinExistence type="predicted"/>
<reference evidence="2 3" key="1">
    <citation type="journal article" date="2013" name="PLoS Genet.">
        <title>The genome and development-dependent transcriptomes of Pyronema confluens: a window into fungal evolution.</title>
        <authorList>
            <person name="Traeger S."/>
            <person name="Altegoer F."/>
            <person name="Freitag M."/>
            <person name="Gabaldon T."/>
            <person name="Kempken F."/>
            <person name="Kumar A."/>
            <person name="Marcet-Houben M."/>
            <person name="Poggeler S."/>
            <person name="Stajich J.E."/>
            <person name="Nowrousian M."/>
        </authorList>
    </citation>
    <scope>NUCLEOTIDE SEQUENCE [LARGE SCALE GENOMIC DNA]</scope>
    <source>
        <strain evidence="3">CBS 100304</strain>
        <tissue evidence="2">Vegetative mycelium</tissue>
    </source>
</reference>
<protein>
    <submittedName>
        <fullName evidence="2">Uncharacterized protein</fullName>
    </submittedName>
</protein>
<organism evidence="2 3">
    <name type="scientific">Pyronema omphalodes (strain CBS 100304)</name>
    <name type="common">Pyronema confluens</name>
    <dbReference type="NCBI Taxonomy" id="1076935"/>
    <lineage>
        <taxon>Eukaryota</taxon>
        <taxon>Fungi</taxon>
        <taxon>Dikarya</taxon>
        <taxon>Ascomycota</taxon>
        <taxon>Pezizomycotina</taxon>
        <taxon>Pezizomycetes</taxon>
        <taxon>Pezizales</taxon>
        <taxon>Pyronemataceae</taxon>
        <taxon>Pyronema</taxon>
    </lineage>
</organism>
<accession>U4LEX7</accession>
<keyword evidence="3" id="KW-1185">Reference proteome</keyword>
<dbReference type="AlphaFoldDB" id="U4LEX7"/>
<dbReference type="Proteomes" id="UP000018144">
    <property type="component" value="Unassembled WGS sequence"/>
</dbReference>
<gene>
    <name evidence="2" type="ORF">PCON_08128</name>
</gene>
<dbReference type="EMBL" id="HF935418">
    <property type="protein sequence ID" value="CCX30102.1"/>
    <property type="molecule type" value="Genomic_DNA"/>
</dbReference>
<evidence type="ECO:0000313" key="3">
    <source>
        <dbReference type="Proteomes" id="UP000018144"/>
    </source>
</evidence>
<sequence>MPINITVDHTSDDDQSSTSASSSHYIYDLRHNPETGYYDAADSESESEDEIPRVIHRQPSNSYQPPYAEDYNSDEENHKYLPPKTRTPMERPHTS</sequence>
<name>U4LEX7_PYROM</name>